<dbReference type="GO" id="GO:0003723">
    <property type="term" value="F:RNA binding"/>
    <property type="evidence" value="ECO:0007669"/>
    <property type="project" value="TreeGrafter"/>
</dbReference>
<dbReference type="InterPro" id="IPR000999">
    <property type="entry name" value="RNase_III_dom"/>
</dbReference>
<dbReference type="EMBL" id="JASBNA010000001">
    <property type="protein sequence ID" value="KAK7696648.1"/>
    <property type="molecule type" value="Genomic_DNA"/>
</dbReference>
<comment type="caution">
    <text evidence="4">The sequence shown here is derived from an EMBL/GenBank/DDBJ whole genome shotgun (WGS) entry which is preliminary data.</text>
</comment>
<sequence length="409" mass="45300">MRIKPFLPKVWQPALPPLVKTFCAPTGGNDTKIAGPGEGSSKPKRGKRQKQRDEQGVQWIGDKTVADVVEAIIGAAYLSKDRDLALWVSKRLKVSLPKVNQWSDLRSMYVVPTGLPAIEVSPKTISGVEKIVRFKFQKTDVLAEALTHGSKQQTLGYDRLEFLGDAILDFYVVKHVFERYPHLSSGGLSMLKSAMVINTSLAAFCVISGLDQYVQYTSTDMQQSFKAYSDKIKALHLQELQLAKEEGRQPGQFWLEIPAPKVLSDVVESVLGALFVSEGFSETGTDAFFYGALQPFLDEYVRMQTLSHHPSIGLYEWFQGEGCQEHQIVKSSEGNQTECKVIVHDVILASAMDPAPTTARRLAASYALDALEGDPLFMSKVCDCRANKASKKLQKKVLGYEDDEDDAVS</sequence>
<dbReference type="SMART" id="SM00535">
    <property type="entry name" value="RIBOc"/>
    <property type="match status" value="1"/>
</dbReference>
<proteinExistence type="predicted"/>
<protein>
    <recommendedName>
        <fullName evidence="3">RNase III domain-containing protein</fullName>
    </recommendedName>
</protein>
<dbReference type="SUPFAM" id="SSF69065">
    <property type="entry name" value="RNase III domain-like"/>
    <property type="match status" value="2"/>
</dbReference>
<dbReference type="GO" id="GO:0005737">
    <property type="term" value="C:cytoplasm"/>
    <property type="evidence" value="ECO:0007669"/>
    <property type="project" value="TreeGrafter"/>
</dbReference>
<dbReference type="Proteomes" id="UP001385951">
    <property type="component" value="Unassembled WGS sequence"/>
</dbReference>
<dbReference type="PROSITE" id="PS50142">
    <property type="entry name" value="RNASE_3_2"/>
    <property type="match status" value="1"/>
</dbReference>
<reference evidence="4 5" key="1">
    <citation type="submission" date="2022-09" db="EMBL/GenBank/DDBJ databases">
        <authorList>
            <person name="Palmer J.M."/>
        </authorList>
    </citation>
    <scope>NUCLEOTIDE SEQUENCE [LARGE SCALE GENOMIC DNA]</scope>
    <source>
        <strain evidence="4 5">DSM 7382</strain>
    </source>
</reference>
<dbReference type="PROSITE" id="PS00517">
    <property type="entry name" value="RNASE_3_1"/>
    <property type="match status" value="1"/>
</dbReference>
<evidence type="ECO:0000259" key="3">
    <source>
        <dbReference type="PROSITE" id="PS50142"/>
    </source>
</evidence>
<evidence type="ECO:0000256" key="1">
    <source>
        <dbReference type="ARBA" id="ARBA00022801"/>
    </source>
</evidence>
<dbReference type="GO" id="GO:0004525">
    <property type="term" value="F:ribonuclease III activity"/>
    <property type="evidence" value="ECO:0007669"/>
    <property type="project" value="InterPro"/>
</dbReference>
<keyword evidence="5" id="KW-1185">Reference proteome</keyword>
<dbReference type="PANTHER" id="PTHR14950">
    <property type="entry name" value="DICER-RELATED"/>
    <property type="match status" value="1"/>
</dbReference>
<accession>A0AAW0GZB6</accession>
<keyword evidence="1" id="KW-0378">Hydrolase</keyword>
<feature type="domain" description="RNase III" evidence="3">
    <location>
        <begin position="125"/>
        <end position="279"/>
    </location>
</feature>
<evidence type="ECO:0000256" key="2">
    <source>
        <dbReference type="SAM" id="MobiDB-lite"/>
    </source>
</evidence>
<dbReference type="GO" id="GO:0005634">
    <property type="term" value="C:nucleus"/>
    <property type="evidence" value="ECO:0007669"/>
    <property type="project" value="TreeGrafter"/>
</dbReference>
<organism evidence="4 5">
    <name type="scientific">Cerrena zonata</name>
    <dbReference type="NCBI Taxonomy" id="2478898"/>
    <lineage>
        <taxon>Eukaryota</taxon>
        <taxon>Fungi</taxon>
        <taxon>Dikarya</taxon>
        <taxon>Basidiomycota</taxon>
        <taxon>Agaricomycotina</taxon>
        <taxon>Agaricomycetes</taxon>
        <taxon>Polyporales</taxon>
        <taxon>Cerrenaceae</taxon>
        <taxon>Cerrena</taxon>
    </lineage>
</organism>
<gene>
    <name evidence="4" type="ORF">QCA50_001306</name>
</gene>
<dbReference type="Gene3D" id="1.10.1520.10">
    <property type="entry name" value="Ribonuclease III domain"/>
    <property type="match status" value="2"/>
</dbReference>
<evidence type="ECO:0000313" key="5">
    <source>
        <dbReference type="Proteomes" id="UP001385951"/>
    </source>
</evidence>
<dbReference type="InterPro" id="IPR036389">
    <property type="entry name" value="RNase_III_sf"/>
</dbReference>
<dbReference type="PANTHER" id="PTHR14950:SF37">
    <property type="entry name" value="ENDORIBONUCLEASE DICER"/>
    <property type="match status" value="1"/>
</dbReference>
<evidence type="ECO:0000313" key="4">
    <source>
        <dbReference type="EMBL" id="KAK7696648.1"/>
    </source>
</evidence>
<dbReference type="Pfam" id="PF00636">
    <property type="entry name" value="Ribonuclease_3"/>
    <property type="match status" value="1"/>
</dbReference>
<dbReference type="CDD" id="cd00593">
    <property type="entry name" value="RIBOc"/>
    <property type="match status" value="1"/>
</dbReference>
<dbReference type="GO" id="GO:0030422">
    <property type="term" value="P:siRNA processing"/>
    <property type="evidence" value="ECO:0007669"/>
    <property type="project" value="TreeGrafter"/>
</dbReference>
<feature type="region of interest" description="Disordered" evidence="2">
    <location>
        <begin position="26"/>
        <end position="55"/>
    </location>
</feature>
<dbReference type="AlphaFoldDB" id="A0AAW0GZB6"/>
<name>A0AAW0GZB6_9APHY</name>